<dbReference type="Proteomes" id="UP001283361">
    <property type="component" value="Unassembled WGS sequence"/>
</dbReference>
<keyword evidence="3" id="KW-1185">Reference proteome</keyword>
<evidence type="ECO:0000313" key="2">
    <source>
        <dbReference type="EMBL" id="KAK3792115.1"/>
    </source>
</evidence>
<accession>A0AAE1AQZ2</accession>
<organism evidence="2 3">
    <name type="scientific">Elysia crispata</name>
    <name type="common">lettuce slug</name>
    <dbReference type="NCBI Taxonomy" id="231223"/>
    <lineage>
        <taxon>Eukaryota</taxon>
        <taxon>Metazoa</taxon>
        <taxon>Spiralia</taxon>
        <taxon>Lophotrochozoa</taxon>
        <taxon>Mollusca</taxon>
        <taxon>Gastropoda</taxon>
        <taxon>Heterobranchia</taxon>
        <taxon>Euthyneura</taxon>
        <taxon>Panpulmonata</taxon>
        <taxon>Sacoglossa</taxon>
        <taxon>Placobranchoidea</taxon>
        <taxon>Plakobranchidae</taxon>
        <taxon>Elysia</taxon>
    </lineage>
</organism>
<dbReference type="EMBL" id="JAWDGP010001389">
    <property type="protein sequence ID" value="KAK3792115.1"/>
    <property type="molecule type" value="Genomic_DNA"/>
</dbReference>
<protein>
    <submittedName>
        <fullName evidence="2">Uncharacterized protein</fullName>
    </submittedName>
</protein>
<evidence type="ECO:0000256" key="1">
    <source>
        <dbReference type="SAM" id="MobiDB-lite"/>
    </source>
</evidence>
<proteinExistence type="predicted"/>
<name>A0AAE1AQZ2_9GAST</name>
<dbReference type="AlphaFoldDB" id="A0AAE1AQZ2"/>
<sequence length="74" mass="8072">MRHKSRDVRRLLSPCYNGQSRPVATPPGANRATVKEIVRGEVLSLQAGWTELTPLYTHTSPGRGTDGNAVCNII</sequence>
<feature type="region of interest" description="Disordered" evidence="1">
    <location>
        <begin position="1"/>
        <end position="30"/>
    </location>
</feature>
<evidence type="ECO:0000313" key="3">
    <source>
        <dbReference type="Proteomes" id="UP001283361"/>
    </source>
</evidence>
<gene>
    <name evidence="2" type="ORF">RRG08_055379</name>
</gene>
<reference evidence="2" key="1">
    <citation type="journal article" date="2023" name="G3 (Bethesda)">
        <title>A reference genome for the long-term kleptoplast-retaining sea slug Elysia crispata morphotype clarki.</title>
        <authorList>
            <person name="Eastman K.E."/>
            <person name="Pendleton A.L."/>
            <person name="Shaikh M.A."/>
            <person name="Suttiyut T."/>
            <person name="Ogas R."/>
            <person name="Tomko P."/>
            <person name="Gavelis G."/>
            <person name="Widhalm J.R."/>
            <person name="Wisecaver J.H."/>
        </authorList>
    </citation>
    <scope>NUCLEOTIDE SEQUENCE</scope>
    <source>
        <strain evidence="2">ECLA1</strain>
    </source>
</reference>
<comment type="caution">
    <text evidence="2">The sequence shown here is derived from an EMBL/GenBank/DDBJ whole genome shotgun (WGS) entry which is preliminary data.</text>
</comment>